<dbReference type="PANTHER" id="PTHR12174:SF23">
    <property type="entry name" value="MINOR HISTOCOMPATIBILITY ANTIGEN H13"/>
    <property type="match status" value="1"/>
</dbReference>
<comment type="similarity">
    <text evidence="2">Belongs to the peptidase A22B family.</text>
</comment>
<evidence type="ECO:0000256" key="7">
    <source>
        <dbReference type="ARBA" id="ARBA00023136"/>
    </source>
</evidence>
<keyword evidence="6 9" id="KW-1133">Transmembrane helix</keyword>
<feature type="transmembrane region" description="Helical" evidence="9">
    <location>
        <begin position="372"/>
        <end position="390"/>
    </location>
</feature>
<feature type="transmembrane region" description="Helical" evidence="9">
    <location>
        <begin position="344"/>
        <end position="366"/>
    </location>
</feature>
<name>A0A8H7ZVW0_9FUNG</name>
<dbReference type="Pfam" id="PF04258">
    <property type="entry name" value="Peptidase_A22B"/>
    <property type="match status" value="1"/>
</dbReference>
<feature type="compositionally biased region" description="Low complexity" evidence="8">
    <location>
        <begin position="467"/>
        <end position="481"/>
    </location>
</feature>
<evidence type="ECO:0000256" key="8">
    <source>
        <dbReference type="SAM" id="MobiDB-lite"/>
    </source>
</evidence>
<gene>
    <name evidence="10" type="ORF">BJ554DRAFT_7396</name>
</gene>
<dbReference type="Proteomes" id="UP000673691">
    <property type="component" value="Unassembled WGS sequence"/>
</dbReference>
<feature type="region of interest" description="Disordered" evidence="8">
    <location>
        <begin position="437"/>
        <end position="499"/>
    </location>
</feature>
<dbReference type="GO" id="GO:0042500">
    <property type="term" value="F:aspartic endopeptidase activity, intramembrane cleaving"/>
    <property type="evidence" value="ECO:0007669"/>
    <property type="project" value="InterPro"/>
</dbReference>
<keyword evidence="11" id="KW-1185">Reference proteome</keyword>
<feature type="transmembrane region" description="Helical" evidence="9">
    <location>
        <begin position="225"/>
        <end position="243"/>
    </location>
</feature>
<dbReference type="EMBL" id="JAEFCI010005065">
    <property type="protein sequence ID" value="KAG5460543.1"/>
    <property type="molecule type" value="Genomic_DNA"/>
</dbReference>
<comment type="subcellular location">
    <subcellularLocation>
        <location evidence="1">Endoplasmic reticulum membrane</location>
        <topology evidence="1">Multi-pass membrane protein</topology>
    </subcellularLocation>
</comment>
<dbReference type="SMART" id="SM00730">
    <property type="entry name" value="PSN"/>
    <property type="match status" value="1"/>
</dbReference>
<feature type="transmembrane region" description="Helical" evidence="9">
    <location>
        <begin position="65"/>
        <end position="83"/>
    </location>
</feature>
<dbReference type="GO" id="GO:0098554">
    <property type="term" value="C:cytoplasmic side of endoplasmic reticulum membrane"/>
    <property type="evidence" value="ECO:0007669"/>
    <property type="project" value="TreeGrafter"/>
</dbReference>
<evidence type="ECO:0000256" key="4">
    <source>
        <dbReference type="ARBA" id="ARBA00022801"/>
    </source>
</evidence>
<dbReference type="AlphaFoldDB" id="A0A8H7ZVW0"/>
<sequence>MTTIDTGTGAAYLALGAMAVVPIYYGSWGSLKGLKSKAAEKVTKGGEYVSSSSEEDSETLRSEDAYWFPVIGSCVLFGTYLIFKFLDPYYFNMLLAAYFSTLGTAALTKVSVATLRGLSGVRPANFKVVVTKRAKGAWESVRWDDCARAICRITDRVCFSRFFEVLGRALLSHAAVYPIAHPLPDLFFCAAAELLTFRFSYLHVAMSIISILFNGYYVYSENWAACNVLGLAFSVNAIQLLALDSFSTGMILLSGLFVYDVFWVFGTEVMVTVARKFNGPIKVVFPRDFAAEKWQFAMLGLGDIVIPGIFVALCLRFDYHLALKRLQNEIPAGAAKHYRFPRPYFTSCFAAYVAGLVVTVVVMHVTQAAQPALLYLSPACILSVLIAGTVRGELKEVWDYSATVKLAEDDKELEEKARQTEEISVSARATGSSQFAAEATRRIVGQNSESAMSARPTAFSTDDDGDASAIAGDTESTSSSPSRKKKKRKPKKFQETGSS</sequence>
<feature type="compositionally biased region" description="Basic residues" evidence="8">
    <location>
        <begin position="482"/>
        <end position="491"/>
    </location>
</feature>
<accession>A0A8H7ZVW0</accession>
<dbReference type="InterPro" id="IPR006639">
    <property type="entry name" value="Preselin/SPP"/>
</dbReference>
<evidence type="ECO:0000256" key="6">
    <source>
        <dbReference type="ARBA" id="ARBA00022989"/>
    </source>
</evidence>
<dbReference type="GO" id="GO:0098553">
    <property type="term" value="C:lumenal side of endoplasmic reticulum membrane"/>
    <property type="evidence" value="ECO:0007669"/>
    <property type="project" value="TreeGrafter"/>
</dbReference>
<feature type="transmembrane region" description="Helical" evidence="9">
    <location>
        <begin position="12"/>
        <end position="31"/>
    </location>
</feature>
<evidence type="ECO:0000256" key="9">
    <source>
        <dbReference type="SAM" id="Phobius"/>
    </source>
</evidence>
<keyword evidence="3 9" id="KW-0812">Transmembrane</keyword>
<dbReference type="GO" id="GO:0006465">
    <property type="term" value="P:signal peptide processing"/>
    <property type="evidence" value="ECO:0007669"/>
    <property type="project" value="TreeGrafter"/>
</dbReference>
<dbReference type="PANTHER" id="PTHR12174">
    <property type="entry name" value="SIGNAL PEPTIDE PEPTIDASE"/>
    <property type="match status" value="1"/>
</dbReference>
<feature type="transmembrane region" description="Helical" evidence="9">
    <location>
        <begin position="201"/>
        <end position="219"/>
    </location>
</feature>
<evidence type="ECO:0000256" key="5">
    <source>
        <dbReference type="ARBA" id="ARBA00022824"/>
    </source>
</evidence>
<feature type="transmembrane region" description="Helical" evidence="9">
    <location>
        <begin position="294"/>
        <end position="315"/>
    </location>
</feature>
<keyword evidence="4" id="KW-0378">Hydrolase</keyword>
<evidence type="ECO:0000256" key="3">
    <source>
        <dbReference type="ARBA" id="ARBA00022692"/>
    </source>
</evidence>
<feature type="transmembrane region" description="Helical" evidence="9">
    <location>
        <begin position="89"/>
        <end position="108"/>
    </location>
</feature>
<keyword evidence="5" id="KW-0256">Endoplasmic reticulum</keyword>
<proteinExistence type="inferred from homology"/>
<organism evidence="10 11">
    <name type="scientific">Olpidium bornovanus</name>
    <dbReference type="NCBI Taxonomy" id="278681"/>
    <lineage>
        <taxon>Eukaryota</taxon>
        <taxon>Fungi</taxon>
        <taxon>Fungi incertae sedis</taxon>
        <taxon>Olpidiomycota</taxon>
        <taxon>Olpidiomycotina</taxon>
        <taxon>Olpidiomycetes</taxon>
        <taxon>Olpidiales</taxon>
        <taxon>Olpidiaceae</taxon>
        <taxon>Olpidium</taxon>
    </lineage>
</organism>
<dbReference type="OrthoDB" id="29661at2759"/>
<evidence type="ECO:0000256" key="2">
    <source>
        <dbReference type="ARBA" id="ARBA00006859"/>
    </source>
</evidence>
<comment type="caution">
    <text evidence="10">The sequence shown here is derived from an EMBL/GenBank/DDBJ whole genome shotgun (WGS) entry which is preliminary data.</text>
</comment>
<keyword evidence="7 9" id="KW-0472">Membrane</keyword>
<evidence type="ECO:0000313" key="11">
    <source>
        <dbReference type="Proteomes" id="UP000673691"/>
    </source>
</evidence>
<evidence type="ECO:0000313" key="10">
    <source>
        <dbReference type="EMBL" id="KAG5460543.1"/>
    </source>
</evidence>
<dbReference type="GO" id="GO:0033619">
    <property type="term" value="P:membrane protein proteolysis"/>
    <property type="evidence" value="ECO:0007669"/>
    <property type="project" value="TreeGrafter"/>
</dbReference>
<feature type="transmembrane region" description="Helical" evidence="9">
    <location>
        <begin position="250"/>
        <end position="274"/>
    </location>
</feature>
<evidence type="ECO:0000256" key="1">
    <source>
        <dbReference type="ARBA" id="ARBA00004477"/>
    </source>
</evidence>
<dbReference type="InterPro" id="IPR007369">
    <property type="entry name" value="Peptidase_A22B_SPP"/>
</dbReference>
<reference evidence="10 11" key="1">
    <citation type="journal article" name="Sci. Rep.">
        <title>Genome-scale phylogenetic analyses confirm Olpidium as the closest living zoosporic fungus to the non-flagellated, terrestrial fungi.</title>
        <authorList>
            <person name="Chang Y."/>
            <person name="Rochon D."/>
            <person name="Sekimoto S."/>
            <person name="Wang Y."/>
            <person name="Chovatia M."/>
            <person name="Sandor L."/>
            <person name="Salamov A."/>
            <person name="Grigoriev I.V."/>
            <person name="Stajich J.E."/>
            <person name="Spatafora J.W."/>
        </authorList>
    </citation>
    <scope>NUCLEOTIDE SEQUENCE [LARGE SCALE GENOMIC DNA]</scope>
    <source>
        <strain evidence="10">S191</strain>
    </source>
</reference>
<protein>
    <submittedName>
        <fullName evidence="10">Signal peptide peptidase-domain-containing protein</fullName>
    </submittedName>
</protein>